<name>A0A367JJC0_RHIST</name>
<comment type="caution">
    <text evidence="1">The sequence shown here is derived from an EMBL/GenBank/DDBJ whole genome shotgun (WGS) entry which is preliminary data.</text>
</comment>
<protein>
    <recommendedName>
        <fullName evidence="3">Tc1-like transposase DDE domain-containing protein</fullName>
    </recommendedName>
</protein>
<organism evidence="1 2">
    <name type="scientific">Rhizopus stolonifer</name>
    <name type="common">Rhizopus nigricans</name>
    <dbReference type="NCBI Taxonomy" id="4846"/>
    <lineage>
        <taxon>Eukaryota</taxon>
        <taxon>Fungi</taxon>
        <taxon>Fungi incertae sedis</taxon>
        <taxon>Mucoromycota</taxon>
        <taxon>Mucoromycotina</taxon>
        <taxon>Mucoromycetes</taxon>
        <taxon>Mucorales</taxon>
        <taxon>Mucorineae</taxon>
        <taxon>Rhizopodaceae</taxon>
        <taxon>Rhizopus</taxon>
    </lineage>
</organism>
<dbReference type="AlphaFoldDB" id="A0A367JJC0"/>
<evidence type="ECO:0008006" key="3">
    <source>
        <dbReference type="Google" id="ProtNLM"/>
    </source>
</evidence>
<evidence type="ECO:0000313" key="1">
    <source>
        <dbReference type="EMBL" id="RCH90040.1"/>
    </source>
</evidence>
<accession>A0A367JJC0</accession>
<reference evidence="1 2" key="1">
    <citation type="journal article" date="2018" name="G3 (Bethesda)">
        <title>Phylogenetic and Phylogenomic Definition of Rhizopus Species.</title>
        <authorList>
            <person name="Gryganskyi A.P."/>
            <person name="Golan J."/>
            <person name="Dolatabadi S."/>
            <person name="Mondo S."/>
            <person name="Robb S."/>
            <person name="Idnurm A."/>
            <person name="Muszewska A."/>
            <person name="Steczkiewicz K."/>
            <person name="Masonjones S."/>
            <person name="Liao H.L."/>
            <person name="Gajdeczka M.T."/>
            <person name="Anike F."/>
            <person name="Vuek A."/>
            <person name="Anishchenko I.M."/>
            <person name="Voigt K."/>
            <person name="de Hoog G.S."/>
            <person name="Smith M.E."/>
            <person name="Heitman J."/>
            <person name="Vilgalys R."/>
            <person name="Stajich J.E."/>
        </authorList>
    </citation>
    <scope>NUCLEOTIDE SEQUENCE [LARGE SCALE GENOMIC DNA]</scope>
    <source>
        <strain evidence="1 2">LSU 92-RS-03</strain>
    </source>
</reference>
<evidence type="ECO:0000313" key="2">
    <source>
        <dbReference type="Proteomes" id="UP000253551"/>
    </source>
</evidence>
<gene>
    <name evidence="1" type="ORF">CU098_005215</name>
</gene>
<keyword evidence="2" id="KW-1185">Reference proteome</keyword>
<dbReference type="OrthoDB" id="2266637at2759"/>
<dbReference type="Proteomes" id="UP000253551">
    <property type="component" value="Unassembled WGS sequence"/>
</dbReference>
<dbReference type="Gene3D" id="3.30.420.10">
    <property type="entry name" value="Ribonuclease H-like superfamily/Ribonuclease H"/>
    <property type="match status" value="1"/>
</dbReference>
<sequence length="63" mass="7111">KAPSKPKKPASKGTVTGHYMNFIQKTMDEMHCIPEMKGCYIVMDNAPIHTSNEIDTMVTEREV</sequence>
<feature type="non-terminal residue" evidence="1">
    <location>
        <position position="1"/>
    </location>
</feature>
<dbReference type="GO" id="GO:0003676">
    <property type="term" value="F:nucleic acid binding"/>
    <property type="evidence" value="ECO:0007669"/>
    <property type="project" value="InterPro"/>
</dbReference>
<dbReference type="EMBL" id="PJQM01003227">
    <property type="protein sequence ID" value="RCH90040.1"/>
    <property type="molecule type" value="Genomic_DNA"/>
</dbReference>
<dbReference type="InterPro" id="IPR036397">
    <property type="entry name" value="RNaseH_sf"/>
</dbReference>
<proteinExistence type="predicted"/>